<organism evidence="2">
    <name type="scientific">Streptomyces sp. SID7499</name>
    <dbReference type="NCBI Taxonomy" id="2706086"/>
    <lineage>
        <taxon>Bacteria</taxon>
        <taxon>Bacillati</taxon>
        <taxon>Actinomycetota</taxon>
        <taxon>Actinomycetes</taxon>
        <taxon>Kitasatosporales</taxon>
        <taxon>Streptomycetaceae</taxon>
        <taxon>Streptomyces</taxon>
    </lineage>
</organism>
<proteinExistence type="predicted"/>
<gene>
    <name evidence="2" type="ORF">G3M58_14365</name>
</gene>
<keyword evidence="1" id="KW-1133">Transmembrane helix</keyword>
<comment type="caution">
    <text evidence="2">The sequence shown here is derived from an EMBL/GenBank/DDBJ whole genome shotgun (WGS) entry which is preliminary data.</text>
</comment>
<keyword evidence="1" id="KW-0472">Membrane</keyword>
<accession>A0A6G3WQ72</accession>
<dbReference type="EMBL" id="JAAGMN010001423">
    <property type="protein sequence ID" value="NEE07631.1"/>
    <property type="molecule type" value="Genomic_DNA"/>
</dbReference>
<keyword evidence="1" id="KW-0812">Transmembrane</keyword>
<dbReference type="AlphaFoldDB" id="A0A6G3WQ72"/>
<feature type="transmembrane region" description="Helical" evidence="1">
    <location>
        <begin position="29"/>
        <end position="53"/>
    </location>
</feature>
<name>A0A6G3WQ72_9ACTN</name>
<reference evidence="2" key="1">
    <citation type="submission" date="2020-01" db="EMBL/GenBank/DDBJ databases">
        <title>Insect and environment-associated Actinomycetes.</title>
        <authorList>
            <person name="Currrie C."/>
            <person name="Chevrette M."/>
            <person name="Carlson C."/>
            <person name="Stubbendieck R."/>
            <person name="Wendt-Pienkowski E."/>
        </authorList>
    </citation>
    <scope>NUCLEOTIDE SEQUENCE</scope>
    <source>
        <strain evidence="2">SID7499</strain>
    </source>
</reference>
<feature type="non-terminal residue" evidence="2">
    <location>
        <position position="79"/>
    </location>
</feature>
<protein>
    <submittedName>
        <fullName evidence="2">ABC transporter permease</fullName>
    </submittedName>
</protein>
<sequence>MSGSGEQHGAHRRTPTLRERWDAFKHSPFLPATVLVLIVSAAAGLFAGSYTYAMADPTPHRIPAALVTRPEAARGEVFL</sequence>
<evidence type="ECO:0000313" key="2">
    <source>
        <dbReference type="EMBL" id="NEE07631.1"/>
    </source>
</evidence>
<evidence type="ECO:0000256" key="1">
    <source>
        <dbReference type="SAM" id="Phobius"/>
    </source>
</evidence>